<dbReference type="PANTHER" id="PTHR33067">
    <property type="entry name" value="RNA-DIRECTED DNA POLYMERASE-RELATED"/>
    <property type="match status" value="1"/>
</dbReference>
<dbReference type="EMBL" id="BKCJ010000542">
    <property type="protein sequence ID" value="GEU34133.1"/>
    <property type="molecule type" value="Genomic_DNA"/>
</dbReference>
<dbReference type="PANTHER" id="PTHR33067:SF35">
    <property type="entry name" value="ASPARTIC PEPTIDASE DDI1-TYPE DOMAIN-CONTAINING PROTEIN"/>
    <property type="match status" value="1"/>
</dbReference>
<organism evidence="1">
    <name type="scientific">Tanacetum cinerariifolium</name>
    <name type="common">Dalmatian daisy</name>
    <name type="synonym">Chrysanthemum cinerariifolium</name>
    <dbReference type="NCBI Taxonomy" id="118510"/>
    <lineage>
        <taxon>Eukaryota</taxon>
        <taxon>Viridiplantae</taxon>
        <taxon>Streptophyta</taxon>
        <taxon>Embryophyta</taxon>
        <taxon>Tracheophyta</taxon>
        <taxon>Spermatophyta</taxon>
        <taxon>Magnoliopsida</taxon>
        <taxon>eudicotyledons</taxon>
        <taxon>Gunneridae</taxon>
        <taxon>Pentapetalae</taxon>
        <taxon>asterids</taxon>
        <taxon>campanulids</taxon>
        <taxon>Asterales</taxon>
        <taxon>Asteraceae</taxon>
        <taxon>Asteroideae</taxon>
        <taxon>Anthemideae</taxon>
        <taxon>Anthemidinae</taxon>
        <taxon>Tanacetum</taxon>
    </lineage>
</organism>
<dbReference type="AlphaFoldDB" id="A0A6L2JAU7"/>
<name>A0A6L2JAU7_TANCI</name>
<evidence type="ECO:0000313" key="1">
    <source>
        <dbReference type="EMBL" id="GEU34133.1"/>
    </source>
</evidence>
<comment type="caution">
    <text evidence="1">The sequence shown here is derived from an EMBL/GenBank/DDBJ whole genome shotgun (WGS) entry which is preliminary data.</text>
</comment>
<proteinExistence type="predicted"/>
<dbReference type="InterPro" id="IPR021109">
    <property type="entry name" value="Peptidase_aspartic_dom_sf"/>
</dbReference>
<keyword evidence="1" id="KW-0808">Transferase</keyword>
<dbReference type="Gene3D" id="2.40.70.10">
    <property type="entry name" value="Acid Proteases"/>
    <property type="match status" value="1"/>
</dbReference>
<sequence>MDDPNITIEEYIRLEEEQARRSGKVYNWETTTYATLLYEPTVSSLNNDETDFRISFEESDDEDYTVNLDNSTSNVLILLDSWTSGLLVYKEPLSGKRSKQPFILEESPIDTMADQRTMAELLRAPTEGYVEEDERVEETLTDPDLSEYNINVPPRPVQKYKPPSQREYVVHQRDPLHPNIPYPSRRLKQKQQEKDEKMLKALLSNKEKIQELENTPLNENCSAVILKKLPEKLRDPGKFLIPCGFSKLKCKALADLGASINLMPLFVWKKLGVPELISTRMTLELANRTICTPAGIAKDVFVSVGKFTFPSDFVNVDYESVPKVPLIFGRPFLRAARTLCRLPSISFYFNDPSKK</sequence>
<accession>A0A6L2JAU7</accession>
<protein>
    <submittedName>
        <fullName evidence="1">Reverse transcriptase domain-containing protein</fullName>
    </submittedName>
</protein>
<keyword evidence="1" id="KW-0695">RNA-directed DNA polymerase</keyword>
<dbReference type="CDD" id="cd00303">
    <property type="entry name" value="retropepsin_like"/>
    <property type="match status" value="1"/>
</dbReference>
<gene>
    <name evidence="1" type="ORF">Tci_006111</name>
</gene>
<keyword evidence="1" id="KW-0548">Nucleotidyltransferase</keyword>
<dbReference type="GO" id="GO:0003964">
    <property type="term" value="F:RNA-directed DNA polymerase activity"/>
    <property type="evidence" value="ECO:0007669"/>
    <property type="project" value="UniProtKB-KW"/>
</dbReference>
<reference evidence="1" key="1">
    <citation type="journal article" date="2019" name="Sci. Rep.">
        <title>Draft genome of Tanacetum cinerariifolium, the natural source of mosquito coil.</title>
        <authorList>
            <person name="Yamashiro T."/>
            <person name="Shiraishi A."/>
            <person name="Satake H."/>
            <person name="Nakayama K."/>
        </authorList>
    </citation>
    <scope>NUCLEOTIDE SEQUENCE</scope>
</reference>